<organism evidence="1 2">
    <name type="scientific">Puccinia sorghi</name>
    <dbReference type="NCBI Taxonomy" id="27349"/>
    <lineage>
        <taxon>Eukaryota</taxon>
        <taxon>Fungi</taxon>
        <taxon>Dikarya</taxon>
        <taxon>Basidiomycota</taxon>
        <taxon>Pucciniomycotina</taxon>
        <taxon>Pucciniomycetes</taxon>
        <taxon>Pucciniales</taxon>
        <taxon>Pucciniaceae</taxon>
        <taxon>Puccinia</taxon>
    </lineage>
</organism>
<comment type="caution">
    <text evidence="1">The sequence shown here is derived from an EMBL/GenBank/DDBJ whole genome shotgun (WGS) entry which is preliminary data.</text>
</comment>
<dbReference type="PANTHER" id="PTHR33096">
    <property type="entry name" value="CXC2 DOMAIN-CONTAINING PROTEIN"/>
    <property type="match status" value="1"/>
</dbReference>
<reference evidence="1 2" key="1">
    <citation type="submission" date="2015-08" db="EMBL/GenBank/DDBJ databases">
        <title>Next Generation Sequencing and Analysis of the Genome of Puccinia sorghi L Schw, the Causal Agent of Maize Common Rust.</title>
        <authorList>
            <person name="Rochi L."/>
            <person name="Burguener G."/>
            <person name="Darino M."/>
            <person name="Turjanski A."/>
            <person name="Kreff E."/>
            <person name="Dieguez M.J."/>
            <person name="Sacco F."/>
        </authorList>
    </citation>
    <scope>NUCLEOTIDE SEQUENCE [LARGE SCALE GENOMIC DNA]</scope>
    <source>
        <strain evidence="1 2">RO10H11247</strain>
    </source>
</reference>
<gene>
    <name evidence="1" type="ORF">VP01_2361g1</name>
</gene>
<dbReference type="VEuPathDB" id="FungiDB:VP01_2361g1"/>
<evidence type="ECO:0000313" key="1">
    <source>
        <dbReference type="EMBL" id="KNZ56623.1"/>
    </source>
</evidence>
<protein>
    <submittedName>
        <fullName evidence="1">Uncharacterized protein</fullName>
    </submittedName>
</protein>
<dbReference type="AlphaFoldDB" id="A0A0L6V776"/>
<accession>A0A0L6V776</accession>
<feature type="non-terminal residue" evidence="1">
    <location>
        <position position="1"/>
    </location>
</feature>
<dbReference type="EMBL" id="LAVV01007238">
    <property type="protein sequence ID" value="KNZ56623.1"/>
    <property type="molecule type" value="Genomic_DNA"/>
</dbReference>
<name>A0A0L6V776_9BASI</name>
<dbReference type="Proteomes" id="UP000037035">
    <property type="component" value="Unassembled WGS sequence"/>
</dbReference>
<dbReference type="STRING" id="27349.A0A0L6V776"/>
<proteinExistence type="predicted"/>
<dbReference type="PANTHER" id="PTHR33096:SF1">
    <property type="entry name" value="CXC1-LIKE CYSTEINE CLUSTER ASSOCIATED WITH KDZ TRANSPOSASES DOMAIN-CONTAINING PROTEIN"/>
    <property type="match status" value="1"/>
</dbReference>
<evidence type="ECO:0000313" key="2">
    <source>
        <dbReference type="Proteomes" id="UP000037035"/>
    </source>
</evidence>
<dbReference type="OrthoDB" id="2506007at2759"/>
<keyword evidence="2" id="KW-1185">Reference proteome</keyword>
<sequence length="149" mass="16974">SIPPHAHSCHLVFLKVCAERQPLMNTRAGNILGTQLKEKILAAIKRQKAPVENCIKDLTFADFLKMDLEDPLWNNSHFYHARVPWELDPNEEVELITQELDRAISWACEYHNLLVSTIGELEVAGREPLESSDRFSKKNIVGLRAMLQG</sequence>